<evidence type="ECO:0000313" key="4">
    <source>
        <dbReference type="EMBL" id="KAK1444209.1"/>
    </source>
</evidence>
<dbReference type="EMBL" id="JAVEPI010000001">
    <property type="protein sequence ID" value="KAK1444209.1"/>
    <property type="molecule type" value="Genomic_DNA"/>
</dbReference>
<dbReference type="Gene3D" id="1.10.287.1480">
    <property type="match status" value="1"/>
</dbReference>
<proteinExistence type="inferred from homology"/>
<sequence>MSKGICRAMYDEDGIEIPPYHLDTEKMEQQVLHEGPEIPGILWEKPERPVGFVGYKGMAPDFRFCKPDRAVMSRMMRRKYKQVIYKHVRAKYKRYVKDSRNVAELMYWKAKIDGLPRDSAKTRYNRICMVTGRTRAVYRIVGLTRHKFREFAYRGLIPGIKRANW</sequence>
<keyword evidence="5" id="KW-1185">Reference proteome</keyword>
<protein>
    <recommendedName>
        <fullName evidence="6">Ribosomal protein S14</fullName>
    </recommendedName>
</protein>
<name>A0AAD8UV93_BABGI</name>
<comment type="caution">
    <text evidence="4">The sequence shown here is derived from an EMBL/GenBank/DDBJ whole genome shotgun (WGS) entry which is preliminary data.</text>
</comment>
<comment type="similarity">
    <text evidence="1">Belongs to the universal ribosomal protein uS14 family.</text>
</comment>
<organism evidence="4 5">
    <name type="scientific">Babesia gibsoni</name>
    <dbReference type="NCBI Taxonomy" id="33632"/>
    <lineage>
        <taxon>Eukaryota</taxon>
        <taxon>Sar</taxon>
        <taxon>Alveolata</taxon>
        <taxon>Apicomplexa</taxon>
        <taxon>Aconoidasida</taxon>
        <taxon>Piroplasmida</taxon>
        <taxon>Babesiidae</taxon>
        <taxon>Babesia</taxon>
    </lineage>
</organism>
<evidence type="ECO:0000313" key="5">
    <source>
        <dbReference type="Proteomes" id="UP001230268"/>
    </source>
</evidence>
<dbReference type="GO" id="GO:0015935">
    <property type="term" value="C:small ribosomal subunit"/>
    <property type="evidence" value="ECO:0007669"/>
    <property type="project" value="TreeGrafter"/>
</dbReference>
<gene>
    <name evidence="4" type="ORF">BgAZ_101150</name>
</gene>
<dbReference type="GO" id="GO:0006412">
    <property type="term" value="P:translation"/>
    <property type="evidence" value="ECO:0007669"/>
    <property type="project" value="InterPro"/>
</dbReference>
<accession>A0AAD8UV93</accession>
<dbReference type="PANTHER" id="PTHR19836:SF19">
    <property type="entry name" value="SMALL RIBOSOMAL SUBUNIT PROTEIN US14M"/>
    <property type="match status" value="1"/>
</dbReference>
<dbReference type="Proteomes" id="UP001230268">
    <property type="component" value="Unassembled WGS sequence"/>
</dbReference>
<evidence type="ECO:0000256" key="2">
    <source>
        <dbReference type="ARBA" id="ARBA00022980"/>
    </source>
</evidence>
<dbReference type="InterPro" id="IPR001209">
    <property type="entry name" value="Ribosomal_uS14"/>
</dbReference>
<dbReference type="PANTHER" id="PTHR19836">
    <property type="entry name" value="30S RIBOSOMAL PROTEIN S14"/>
    <property type="match status" value="1"/>
</dbReference>
<reference evidence="4" key="1">
    <citation type="submission" date="2023-08" db="EMBL/GenBank/DDBJ databases">
        <title>Draft sequence of the Babesia gibsoni genome.</title>
        <authorList>
            <person name="Yamagishi J.Y."/>
            <person name="Xuan X.X."/>
        </authorList>
    </citation>
    <scope>NUCLEOTIDE SEQUENCE</scope>
    <source>
        <strain evidence="4">Azabu</strain>
    </source>
</reference>
<keyword evidence="2" id="KW-0689">Ribosomal protein</keyword>
<dbReference type="SUPFAM" id="SSF57716">
    <property type="entry name" value="Glucocorticoid receptor-like (DNA-binding domain)"/>
    <property type="match status" value="1"/>
</dbReference>
<dbReference type="AlphaFoldDB" id="A0AAD8UV93"/>
<dbReference type="GO" id="GO:0005737">
    <property type="term" value="C:cytoplasm"/>
    <property type="evidence" value="ECO:0007669"/>
    <property type="project" value="UniProtKB-ARBA"/>
</dbReference>
<evidence type="ECO:0000256" key="3">
    <source>
        <dbReference type="ARBA" id="ARBA00023274"/>
    </source>
</evidence>
<dbReference type="Pfam" id="PF00253">
    <property type="entry name" value="Ribosomal_S14"/>
    <property type="match status" value="1"/>
</dbReference>
<evidence type="ECO:0000256" key="1">
    <source>
        <dbReference type="ARBA" id="ARBA00009083"/>
    </source>
</evidence>
<keyword evidence="3" id="KW-0687">Ribonucleoprotein</keyword>
<evidence type="ECO:0008006" key="6">
    <source>
        <dbReference type="Google" id="ProtNLM"/>
    </source>
</evidence>
<dbReference type="GO" id="GO:0003735">
    <property type="term" value="F:structural constituent of ribosome"/>
    <property type="evidence" value="ECO:0007669"/>
    <property type="project" value="InterPro"/>
</dbReference>